<evidence type="ECO:0000256" key="1">
    <source>
        <dbReference type="SAM" id="MobiDB-lite"/>
    </source>
</evidence>
<gene>
    <name evidence="2" type="ORF">PGLA1383_LOCUS29088</name>
</gene>
<proteinExistence type="predicted"/>
<sequence length="903" mass="98081">MDYMLQEVRAKARRFLVKDTALLLNGLAKLGLKDELLTRSLLPPLMRRITEKTKWEDLALLALSYARLGDPSRVPVFDCIVAALTPRIQRIGDGHSLSLLACAFTKLQPEVRPAGAEEGGTEAVSSPRKFRRGGEDASEPLFRAKASHAMPPMLPDMDEDYFATSRAVHHSPSKVEGGYIAHLAFVEVLLEQCDDRIMTFRGSDILHLSLALSTLTVSGNERVIPPRLLPRLCRRLEMLYYELLPAQFVQLLDLCQHLPDLEEKCGTRLLDELTYRARDLTPRSCLPVLRAAVRLGHTRAQSAVAWRLTRPDSAATGPAVLSTFEVCETASLLTSAVLNPSQSPSRRSKDSSSGPWKVQQGKKAGTPSSQVPPTDLILNFGGPPKVRDAPTADFLWEAREAMLILLQGLAQRRLEPEPGRLARLLHSYGLLSVRDTHWFHLCSKLSAYDLSQPPMGTKRGLAPVPALPLHETLDEASLAGATLALARLSFPQLVDAASLFSRCAAVMKSPGPAVAVLEAAAIFVLTDRRPQDLVASKLVPIVEAVWAGQNPDLQSDDELLEETDDEGAGDGRAPRASFAVPRLFPFSGNLAESCTPREVLDSWAAASAATGTSSSSRPRGSRGVASSGFEEAVAQELASWGPEVGLVTSVPVGPLNVPFALSLVGLARHLKRRPLQGYPDPGDMRAATELGRPPGPRASSQRRGRRRGRLLEQASDPVDLHTPDVTIQASDASEPPLTAAGVAEETSLAEDSALGEAVESERPVGRRSHRRRPAPAGSRGTSDPPEGRGEAQPTEASDSDSDGEEPQILVPRPETHVLLELLRDRDFFHASPSLRGEQQRSKGRLLTAERNAELRLLRRRGWNVCCVSEHLWQLGLDGDLDAASEANRTLIFELISNLEGGRG</sequence>
<dbReference type="EMBL" id="CAJNNV010025017">
    <property type="protein sequence ID" value="CAE8611283.1"/>
    <property type="molecule type" value="Genomic_DNA"/>
</dbReference>
<protein>
    <recommendedName>
        <fullName evidence="4">RAP domain-containing protein</fullName>
    </recommendedName>
</protein>
<dbReference type="AlphaFoldDB" id="A0A813FL34"/>
<evidence type="ECO:0000313" key="3">
    <source>
        <dbReference type="Proteomes" id="UP000654075"/>
    </source>
</evidence>
<feature type="region of interest" description="Disordered" evidence="1">
    <location>
        <begin position="113"/>
        <end position="135"/>
    </location>
</feature>
<evidence type="ECO:0000313" key="2">
    <source>
        <dbReference type="EMBL" id="CAE8611283.1"/>
    </source>
</evidence>
<keyword evidence="3" id="KW-1185">Reference proteome</keyword>
<name>A0A813FL34_POLGL</name>
<feature type="region of interest" description="Disordered" evidence="1">
    <location>
        <begin position="673"/>
        <end position="810"/>
    </location>
</feature>
<evidence type="ECO:0008006" key="4">
    <source>
        <dbReference type="Google" id="ProtNLM"/>
    </source>
</evidence>
<comment type="caution">
    <text evidence="2">The sequence shown here is derived from an EMBL/GenBank/DDBJ whole genome shotgun (WGS) entry which is preliminary data.</text>
</comment>
<reference evidence="2" key="1">
    <citation type="submission" date="2021-02" db="EMBL/GenBank/DDBJ databases">
        <authorList>
            <person name="Dougan E. K."/>
            <person name="Rhodes N."/>
            <person name="Thang M."/>
            <person name="Chan C."/>
        </authorList>
    </citation>
    <scope>NUCLEOTIDE SEQUENCE</scope>
</reference>
<accession>A0A813FL34</accession>
<organism evidence="2 3">
    <name type="scientific">Polarella glacialis</name>
    <name type="common">Dinoflagellate</name>
    <dbReference type="NCBI Taxonomy" id="89957"/>
    <lineage>
        <taxon>Eukaryota</taxon>
        <taxon>Sar</taxon>
        <taxon>Alveolata</taxon>
        <taxon>Dinophyceae</taxon>
        <taxon>Suessiales</taxon>
        <taxon>Suessiaceae</taxon>
        <taxon>Polarella</taxon>
    </lineage>
</organism>
<dbReference type="OrthoDB" id="432094at2759"/>
<feature type="region of interest" description="Disordered" evidence="1">
    <location>
        <begin position="338"/>
        <end position="382"/>
    </location>
</feature>
<dbReference type="Proteomes" id="UP000654075">
    <property type="component" value="Unassembled WGS sequence"/>
</dbReference>